<feature type="region of interest" description="Disordered" evidence="4">
    <location>
        <begin position="144"/>
        <end position="173"/>
    </location>
</feature>
<dbReference type="Proteomes" id="UP000280344">
    <property type="component" value="Chromosome"/>
</dbReference>
<dbReference type="GO" id="GO:0003723">
    <property type="term" value="F:RNA binding"/>
    <property type="evidence" value="ECO:0007669"/>
    <property type="project" value="UniProtKB-UniRule"/>
</dbReference>
<gene>
    <name evidence="3 5" type="primary">smpB</name>
    <name evidence="5" type="ORF">EJ997_05505</name>
</gene>
<dbReference type="InterPro" id="IPR020081">
    <property type="entry name" value="SsrA-bd_prot_CS"/>
</dbReference>
<name>A0A3S9PX09_9ACTO</name>
<evidence type="ECO:0000313" key="5">
    <source>
        <dbReference type="EMBL" id="AZQ76874.1"/>
    </source>
</evidence>
<proteinExistence type="inferred from homology"/>
<dbReference type="CDD" id="cd09294">
    <property type="entry name" value="SmpB"/>
    <property type="match status" value="1"/>
</dbReference>
<dbReference type="KEGG" id="flh:EJ997_05505"/>
<evidence type="ECO:0000256" key="2">
    <source>
        <dbReference type="ARBA" id="ARBA00022884"/>
    </source>
</evidence>
<evidence type="ECO:0000256" key="3">
    <source>
        <dbReference type="HAMAP-Rule" id="MF_00023"/>
    </source>
</evidence>
<keyword evidence="6" id="KW-1185">Reference proteome</keyword>
<dbReference type="PROSITE" id="PS01317">
    <property type="entry name" value="SSRP"/>
    <property type="match status" value="1"/>
</dbReference>
<comment type="similarity">
    <text evidence="3">Belongs to the SmpB family.</text>
</comment>
<evidence type="ECO:0000313" key="6">
    <source>
        <dbReference type="Proteomes" id="UP000280344"/>
    </source>
</evidence>
<dbReference type="PANTHER" id="PTHR30308:SF2">
    <property type="entry name" value="SSRA-BINDING PROTEIN"/>
    <property type="match status" value="1"/>
</dbReference>
<dbReference type="EMBL" id="CP034593">
    <property type="protein sequence ID" value="AZQ76874.1"/>
    <property type="molecule type" value="Genomic_DNA"/>
</dbReference>
<dbReference type="Pfam" id="PF01668">
    <property type="entry name" value="SmpB"/>
    <property type="match status" value="1"/>
</dbReference>
<dbReference type="AlphaFoldDB" id="A0A3S9PX09"/>
<evidence type="ECO:0000256" key="4">
    <source>
        <dbReference type="SAM" id="MobiDB-lite"/>
    </source>
</evidence>
<keyword evidence="1 3" id="KW-0963">Cytoplasm</keyword>
<dbReference type="GO" id="GO:0070929">
    <property type="term" value="P:trans-translation"/>
    <property type="evidence" value="ECO:0007669"/>
    <property type="project" value="UniProtKB-UniRule"/>
</dbReference>
<dbReference type="NCBIfam" id="NF003843">
    <property type="entry name" value="PRK05422.1"/>
    <property type="match status" value="1"/>
</dbReference>
<dbReference type="SUPFAM" id="SSF74982">
    <property type="entry name" value="Small protein B (SmpB)"/>
    <property type="match status" value="1"/>
</dbReference>
<comment type="subcellular location">
    <subcellularLocation>
        <location evidence="3">Cytoplasm</location>
    </subcellularLocation>
    <text evidence="3">The tmRNA-SmpB complex associates with stalled 70S ribosomes.</text>
</comment>
<accession>A0A3S9PX09</accession>
<keyword evidence="2 3" id="KW-0694">RNA-binding</keyword>
<sequence length="173" mass="19921">MAKAGVTSQAQKNKAEADKNQVIARNKRATHEYFIDEKYEAGLVLSGTEVKSLRMGRASITEAWIEIDRRGEAWLQNATIPVYVAGTWTNHRPTQARKLLLHRDQIIRLTQKSREKGFTIVPLQLYFVGGRAKIEIALARGKQEWDKRETLRRKQDDREARRAMSDFRKGRAS</sequence>
<dbReference type="GO" id="GO:0005829">
    <property type="term" value="C:cytosol"/>
    <property type="evidence" value="ECO:0007669"/>
    <property type="project" value="TreeGrafter"/>
</dbReference>
<protein>
    <recommendedName>
        <fullName evidence="3">SsrA-binding protein</fullName>
    </recommendedName>
    <alternativeName>
        <fullName evidence="3">Small protein B</fullName>
    </alternativeName>
</protein>
<organism evidence="5 6">
    <name type="scientific">Flaviflexus ciconiae</name>
    <dbReference type="NCBI Taxonomy" id="2496867"/>
    <lineage>
        <taxon>Bacteria</taxon>
        <taxon>Bacillati</taxon>
        <taxon>Actinomycetota</taxon>
        <taxon>Actinomycetes</taxon>
        <taxon>Actinomycetales</taxon>
        <taxon>Actinomycetaceae</taxon>
        <taxon>Flaviflexus</taxon>
    </lineage>
</organism>
<dbReference type="PANTHER" id="PTHR30308">
    <property type="entry name" value="TMRNA-BINDING COMPONENT OF TRANS-TRANSLATION TAGGING COMPLEX"/>
    <property type="match status" value="1"/>
</dbReference>
<dbReference type="RefSeq" id="WP_126703680.1">
    <property type="nucleotide sequence ID" value="NZ_CP034593.1"/>
</dbReference>
<dbReference type="HAMAP" id="MF_00023">
    <property type="entry name" value="SmpB"/>
    <property type="match status" value="1"/>
</dbReference>
<evidence type="ECO:0000256" key="1">
    <source>
        <dbReference type="ARBA" id="ARBA00022490"/>
    </source>
</evidence>
<dbReference type="NCBIfam" id="TIGR00086">
    <property type="entry name" value="smpB"/>
    <property type="match status" value="1"/>
</dbReference>
<comment type="function">
    <text evidence="3">Required for rescue of stalled ribosomes mediated by trans-translation. Binds to transfer-messenger RNA (tmRNA), required for stable association of tmRNA with ribosomes. tmRNA and SmpB together mimic tRNA shape, replacing the anticodon stem-loop with SmpB. tmRNA is encoded by the ssrA gene; the 2 termini fold to resemble tRNA(Ala) and it encodes a 'tag peptide', a short internal open reading frame. During trans-translation Ala-aminoacylated tmRNA acts like a tRNA, entering the A-site of stalled ribosomes, displacing the stalled mRNA. The ribosome then switches to translate the ORF on the tmRNA; the nascent peptide is terminated with the 'tag peptide' encoded by the tmRNA and targeted for degradation. The ribosome is freed to recommence translation, which seems to be the essential function of trans-translation.</text>
</comment>
<dbReference type="GO" id="GO:0070930">
    <property type="term" value="P:trans-translation-dependent protein tagging"/>
    <property type="evidence" value="ECO:0007669"/>
    <property type="project" value="TreeGrafter"/>
</dbReference>
<dbReference type="OrthoDB" id="9805462at2"/>
<dbReference type="Gene3D" id="2.40.280.10">
    <property type="match status" value="1"/>
</dbReference>
<dbReference type="InterPro" id="IPR000037">
    <property type="entry name" value="SsrA-bd_prot"/>
</dbReference>
<dbReference type="InterPro" id="IPR023620">
    <property type="entry name" value="SmpB"/>
</dbReference>
<reference evidence="5 6" key="1">
    <citation type="submission" date="2018-12" db="EMBL/GenBank/DDBJ databases">
        <title>Complete genome sequence of Flaviflexus sp. H23T48.</title>
        <authorList>
            <person name="Bae J.-W."/>
            <person name="Lee J.-Y."/>
        </authorList>
    </citation>
    <scope>NUCLEOTIDE SEQUENCE [LARGE SCALE GENOMIC DNA]</scope>
    <source>
        <strain evidence="5 6">H23T48</strain>
    </source>
</reference>